<comment type="catalytic activity">
    <reaction evidence="6">
        <text>biotin + L-lysyl-[protein] + ATP = N(6)-biotinyl-L-lysyl-[protein] + AMP + diphosphate + H(+)</text>
        <dbReference type="Rhea" id="RHEA:11756"/>
        <dbReference type="Rhea" id="RHEA-COMP:9752"/>
        <dbReference type="Rhea" id="RHEA-COMP:10505"/>
        <dbReference type="ChEBI" id="CHEBI:15378"/>
        <dbReference type="ChEBI" id="CHEBI:29969"/>
        <dbReference type="ChEBI" id="CHEBI:30616"/>
        <dbReference type="ChEBI" id="CHEBI:33019"/>
        <dbReference type="ChEBI" id="CHEBI:57586"/>
        <dbReference type="ChEBI" id="CHEBI:83144"/>
        <dbReference type="ChEBI" id="CHEBI:456215"/>
        <dbReference type="EC" id="6.3.4.15"/>
    </reaction>
</comment>
<dbReference type="Pfam" id="PF02237">
    <property type="entry name" value="BPL_C"/>
    <property type="match status" value="1"/>
</dbReference>
<dbReference type="EMBL" id="UIGB01000001">
    <property type="protein sequence ID" value="SUU84811.1"/>
    <property type="molecule type" value="Genomic_DNA"/>
</dbReference>
<dbReference type="PANTHER" id="PTHR12835">
    <property type="entry name" value="BIOTIN PROTEIN LIGASE"/>
    <property type="match status" value="1"/>
</dbReference>
<dbReference type="InterPro" id="IPR004408">
    <property type="entry name" value="Biotin_CoA_COase_ligase"/>
</dbReference>
<dbReference type="Gene3D" id="2.30.30.100">
    <property type="match status" value="1"/>
</dbReference>
<dbReference type="AlphaFoldDB" id="A0A380W780"/>
<dbReference type="InterPro" id="IPR045864">
    <property type="entry name" value="aa-tRNA-synth_II/BPL/LPL"/>
</dbReference>
<dbReference type="Pfam" id="PF03099">
    <property type="entry name" value="BPL_LplA_LipB"/>
    <property type="match status" value="1"/>
</dbReference>
<evidence type="ECO:0000313" key="8">
    <source>
        <dbReference type="EMBL" id="SUU84811.1"/>
    </source>
</evidence>
<dbReference type="PROSITE" id="PS51733">
    <property type="entry name" value="BPL_LPL_CATALYTIC"/>
    <property type="match status" value="1"/>
</dbReference>
<dbReference type="GO" id="GO:0005737">
    <property type="term" value="C:cytoplasm"/>
    <property type="evidence" value="ECO:0007669"/>
    <property type="project" value="TreeGrafter"/>
</dbReference>
<dbReference type="EC" id="6.3.4.15" evidence="5"/>
<evidence type="ECO:0000256" key="1">
    <source>
        <dbReference type="ARBA" id="ARBA00022598"/>
    </source>
</evidence>
<dbReference type="RefSeq" id="WP_002715636.1">
    <property type="nucleotide sequence ID" value="NZ_UFSI01000001.1"/>
</dbReference>
<evidence type="ECO:0000256" key="5">
    <source>
        <dbReference type="ARBA" id="ARBA00024227"/>
    </source>
</evidence>
<dbReference type="NCBIfam" id="TIGR00121">
    <property type="entry name" value="birA_ligase"/>
    <property type="match status" value="1"/>
</dbReference>
<dbReference type="InterPro" id="IPR004143">
    <property type="entry name" value="BPL_LPL_catalytic"/>
</dbReference>
<evidence type="ECO:0000256" key="2">
    <source>
        <dbReference type="ARBA" id="ARBA00022741"/>
    </source>
</evidence>
<keyword evidence="4" id="KW-0092">Biotin</keyword>
<dbReference type="SUPFAM" id="SSF50037">
    <property type="entry name" value="C-terminal domain of transcriptional repressors"/>
    <property type="match status" value="1"/>
</dbReference>
<sequence>MGFALGLRARAAEYRLVSFESAGSTNAEALKRMRMDERGPLWLATAHQTAGHGRRQRAWISPPGNLACSIIEALKTDHAGAATLGFAAGLALETALRQVSGGAASFSLKWPNDVLANGAKLGGILIEAEATPDGLAAVVGMGVNVVAAPEGTPYPAISLQALGIATDAETLFTALTDAWAEWFEVWDHGRGFEAIRTQWLIRAAGLGAPIQVRQGDRVIDGVFETIDEAGRLIVSRNGESTKVAAGDVYFGAAMSAGAA</sequence>
<organism evidence="8 9">
    <name type="scientific">Afipia felis</name>
    <name type="common">Cat scratch disease bacillus</name>
    <dbReference type="NCBI Taxonomy" id="1035"/>
    <lineage>
        <taxon>Bacteria</taxon>
        <taxon>Pseudomonadati</taxon>
        <taxon>Pseudomonadota</taxon>
        <taxon>Alphaproteobacteria</taxon>
        <taxon>Hyphomicrobiales</taxon>
        <taxon>Nitrobacteraceae</taxon>
        <taxon>Afipia</taxon>
    </lineage>
</organism>
<protein>
    <recommendedName>
        <fullName evidence="5">biotin--[biotin carboxyl-carrier protein] ligase</fullName>
        <ecNumber evidence="5">6.3.4.15</ecNumber>
    </recommendedName>
</protein>
<evidence type="ECO:0000256" key="3">
    <source>
        <dbReference type="ARBA" id="ARBA00022840"/>
    </source>
</evidence>
<proteinExistence type="predicted"/>
<gene>
    <name evidence="8" type="primary">birA</name>
    <name evidence="8" type="ORF">NCTC12722_02014</name>
</gene>
<evidence type="ECO:0000259" key="7">
    <source>
        <dbReference type="PROSITE" id="PS51733"/>
    </source>
</evidence>
<reference evidence="8 9" key="1">
    <citation type="submission" date="2018-06" db="EMBL/GenBank/DDBJ databases">
        <authorList>
            <consortium name="Pathogen Informatics"/>
            <person name="Doyle S."/>
        </authorList>
    </citation>
    <scope>NUCLEOTIDE SEQUENCE [LARGE SCALE GENOMIC DNA]</scope>
    <source>
        <strain evidence="8 9">NCTC12722</strain>
    </source>
</reference>
<name>A0A380W780_AFIFE</name>
<keyword evidence="2" id="KW-0547">Nucleotide-binding</keyword>
<dbReference type="Proteomes" id="UP000254343">
    <property type="component" value="Unassembled WGS sequence"/>
</dbReference>
<dbReference type="GO" id="GO:0004077">
    <property type="term" value="F:biotin--[biotin carboxyl-carrier protein] ligase activity"/>
    <property type="evidence" value="ECO:0007669"/>
    <property type="project" value="UniProtKB-EC"/>
</dbReference>
<feature type="domain" description="BPL/LPL catalytic" evidence="7">
    <location>
        <begin position="8"/>
        <end position="187"/>
    </location>
</feature>
<dbReference type="PANTHER" id="PTHR12835:SF5">
    <property type="entry name" value="BIOTIN--PROTEIN LIGASE"/>
    <property type="match status" value="1"/>
</dbReference>
<dbReference type="CDD" id="cd16442">
    <property type="entry name" value="BPL"/>
    <property type="match status" value="1"/>
</dbReference>
<dbReference type="GO" id="GO:0005524">
    <property type="term" value="F:ATP binding"/>
    <property type="evidence" value="ECO:0007669"/>
    <property type="project" value="UniProtKB-KW"/>
</dbReference>
<dbReference type="OrthoDB" id="9807064at2"/>
<evidence type="ECO:0000256" key="4">
    <source>
        <dbReference type="ARBA" id="ARBA00023267"/>
    </source>
</evidence>
<accession>A0A380W780</accession>
<keyword evidence="3" id="KW-0067">ATP-binding</keyword>
<evidence type="ECO:0000313" key="9">
    <source>
        <dbReference type="Proteomes" id="UP000254343"/>
    </source>
</evidence>
<evidence type="ECO:0000256" key="6">
    <source>
        <dbReference type="ARBA" id="ARBA00047846"/>
    </source>
</evidence>
<dbReference type="InterPro" id="IPR008988">
    <property type="entry name" value="Transcriptional_repressor_C"/>
</dbReference>
<dbReference type="Gene3D" id="3.30.930.10">
    <property type="entry name" value="Bira Bifunctional Protein, Domain 2"/>
    <property type="match status" value="1"/>
</dbReference>
<dbReference type="SUPFAM" id="SSF55681">
    <property type="entry name" value="Class II aaRS and biotin synthetases"/>
    <property type="match status" value="1"/>
</dbReference>
<keyword evidence="1" id="KW-0436">Ligase</keyword>
<dbReference type="InterPro" id="IPR003142">
    <property type="entry name" value="BPL_C"/>
</dbReference>